<reference evidence="2" key="1">
    <citation type="journal article" date="2020" name="Nature">
        <title>Giant virus diversity and host interactions through global metagenomics.</title>
        <authorList>
            <person name="Schulz F."/>
            <person name="Roux S."/>
            <person name="Paez-Espino D."/>
            <person name="Jungbluth S."/>
            <person name="Walsh D.A."/>
            <person name="Denef V.J."/>
            <person name="McMahon K.D."/>
            <person name="Konstantinidis K.T."/>
            <person name="Eloe-Fadrosh E.A."/>
            <person name="Kyrpides N.C."/>
            <person name="Woyke T."/>
        </authorList>
    </citation>
    <scope>NUCLEOTIDE SEQUENCE</scope>
    <source>
        <strain evidence="2">GVMAG-M-3300020185-18</strain>
    </source>
</reference>
<dbReference type="EMBL" id="MN739319">
    <property type="protein sequence ID" value="QHS98585.1"/>
    <property type="molecule type" value="Genomic_DNA"/>
</dbReference>
<dbReference type="InterPro" id="IPR013083">
    <property type="entry name" value="Znf_RING/FYVE/PHD"/>
</dbReference>
<dbReference type="Gene3D" id="2.30.30.140">
    <property type="match status" value="1"/>
</dbReference>
<feature type="domain" description="RING-type" evidence="1">
    <location>
        <begin position="261"/>
        <end position="311"/>
    </location>
</feature>
<organism evidence="2">
    <name type="scientific">viral metagenome</name>
    <dbReference type="NCBI Taxonomy" id="1070528"/>
    <lineage>
        <taxon>unclassified sequences</taxon>
        <taxon>metagenomes</taxon>
        <taxon>organismal metagenomes</taxon>
    </lineage>
</organism>
<dbReference type="InterPro" id="IPR016197">
    <property type="entry name" value="Chromo-like_dom_sf"/>
</dbReference>
<accession>A0A6C0C1M1</accession>
<dbReference type="PROSITE" id="PS50089">
    <property type="entry name" value="ZF_RING_2"/>
    <property type="match status" value="1"/>
</dbReference>
<dbReference type="Gene3D" id="3.30.40.10">
    <property type="entry name" value="Zinc/RING finger domain, C3HC4 (zinc finger)"/>
    <property type="match status" value="1"/>
</dbReference>
<dbReference type="SUPFAM" id="SSF57850">
    <property type="entry name" value="RING/U-box"/>
    <property type="match status" value="1"/>
</dbReference>
<protein>
    <recommendedName>
        <fullName evidence="1">RING-type domain-containing protein</fullName>
    </recommendedName>
</protein>
<dbReference type="AlphaFoldDB" id="A0A6C0C1M1"/>
<dbReference type="SUPFAM" id="SSF54160">
    <property type="entry name" value="Chromo domain-like"/>
    <property type="match status" value="1"/>
</dbReference>
<dbReference type="InterPro" id="IPR001841">
    <property type="entry name" value="Znf_RING"/>
</dbReference>
<evidence type="ECO:0000313" key="2">
    <source>
        <dbReference type="EMBL" id="QHS98585.1"/>
    </source>
</evidence>
<proteinExistence type="predicted"/>
<name>A0A6C0C1M1_9ZZZZ</name>
<evidence type="ECO:0000259" key="1">
    <source>
        <dbReference type="PROSITE" id="PS50089"/>
    </source>
</evidence>
<sequence length="424" mass="49892">MKAIEMQFINTNGLPDWLKNISEGDTIDILDKGTTEKYKSKWMSGTVKKLEYIIDYGEELVPHKLFIHYLGWSDVWDEWISLNGENIKRLAPAYTNCIDWKKNIQLGDFVDVKITSDYIKNFCCKEMVCTSCNRGPHDMGCIPEVCGIGKLDILNLWRLGKIIYKSDKYIVVHCCKSHVCLNNHKYTNPKSIVFSLKVDSEDFMPASTHTSKHCKNFYCKGCSLQFDNIPWKRVLQKTINNYFNDFPLTISCEKKYHETQCPVCWEDFGDDKQKMWFSCGHCICISCFDELNKMNSDITNNFNQKKCVYCRKNIFDYDLNTSCTIIDLNKDTVLFSENKFRTFVLSEPKNDKKFLYIDYHYNNGETNHIHCKYIVCMDICNEKNFKEMDSVFKKYLIAHFNKNNKTEITMQFMDHELAKQMIYV</sequence>